<comment type="caution">
    <text evidence="2">The sequence shown here is derived from an EMBL/GenBank/DDBJ whole genome shotgun (WGS) entry which is preliminary data.</text>
</comment>
<evidence type="ECO:0000313" key="2">
    <source>
        <dbReference type="EMBL" id="KAK7508106.1"/>
    </source>
</evidence>
<accession>A0ABD0M9J3</accession>
<dbReference type="AlphaFoldDB" id="A0ABD0M9J3"/>
<feature type="region of interest" description="Disordered" evidence="1">
    <location>
        <begin position="67"/>
        <end position="91"/>
    </location>
</feature>
<keyword evidence="3" id="KW-1185">Reference proteome</keyword>
<evidence type="ECO:0000256" key="1">
    <source>
        <dbReference type="SAM" id="MobiDB-lite"/>
    </source>
</evidence>
<name>A0ABD0M9J3_9CAEN</name>
<feature type="non-terminal residue" evidence="2">
    <location>
        <position position="1"/>
    </location>
</feature>
<reference evidence="2 3" key="1">
    <citation type="journal article" date="2023" name="Sci. Data">
        <title>Genome assembly of the Korean intertidal mud-creeper Batillaria attramentaria.</title>
        <authorList>
            <person name="Patra A.K."/>
            <person name="Ho P.T."/>
            <person name="Jun S."/>
            <person name="Lee S.J."/>
            <person name="Kim Y."/>
            <person name="Won Y.J."/>
        </authorList>
    </citation>
    <scope>NUCLEOTIDE SEQUENCE [LARGE SCALE GENOMIC DNA]</scope>
    <source>
        <strain evidence="2">Wonlab-2016</strain>
    </source>
</reference>
<organism evidence="2 3">
    <name type="scientific">Batillaria attramentaria</name>
    <dbReference type="NCBI Taxonomy" id="370345"/>
    <lineage>
        <taxon>Eukaryota</taxon>
        <taxon>Metazoa</taxon>
        <taxon>Spiralia</taxon>
        <taxon>Lophotrochozoa</taxon>
        <taxon>Mollusca</taxon>
        <taxon>Gastropoda</taxon>
        <taxon>Caenogastropoda</taxon>
        <taxon>Sorbeoconcha</taxon>
        <taxon>Cerithioidea</taxon>
        <taxon>Batillariidae</taxon>
        <taxon>Batillaria</taxon>
    </lineage>
</organism>
<sequence length="129" mass="14779">CLSVDPSKRQFERTSRQRHCHGRWATAIELHRNASLTEDAAAHLLNKTALKMHQSCTKEELPRCCSLRQERDGRQGSGRTREKETIQPKTPNREMARILRRGTVMLRTYGVTAGLRSEMVYAPAASRLY</sequence>
<dbReference type="EMBL" id="JACVVK020000002">
    <property type="protein sequence ID" value="KAK7508106.1"/>
    <property type="molecule type" value="Genomic_DNA"/>
</dbReference>
<gene>
    <name evidence="2" type="ORF">BaRGS_00000345</name>
</gene>
<proteinExistence type="predicted"/>
<dbReference type="Proteomes" id="UP001519460">
    <property type="component" value="Unassembled WGS sequence"/>
</dbReference>
<protein>
    <submittedName>
        <fullName evidence="2">Uncharacterized protein</fullName>
    </submittedName>
</protein>
<evidence type="ECO:0000313" key="3">
    <source>
        <dbReference type="Proteomes" id="UP001519460"/>
    </source>
</evidence>